<accession>G2Y572</accession>
<sequence length="51" mass="6261">MKMQSRERKESEERNNVKRDSDRDREKKFQSFNLTKKEAPPIFKSSIINFR</sequence>
<feature type="region of interest" description="Disordered" evidence="1">
    <location>
        <begin position="1"/>
        <end position="38"/>
    </location>
</feature>
<dbReference type="HOGENOM" id="CLU_3106071_0_0_1"/>
<organism evidence="2 3">
    <name type="scientific">Botryotinia fuckeliana (strain T4)</name>
    <name type="common">Noble rot fungus</name>
    <name type="synonym">Botrytis cinerea</name>
    <dbReference type="NCBI Taxonomy" id="999810"/>
    <lineage>
        <taxon>Eukaryota</taxon>
        <taxon>Fungi</taxon>
        <taxon>Dikarya</taxon>
        <taxon>Ascomycota</taxon>
        <taxon>Pezizomycotina</taxon>
        <taxon>Leotiomycetes</taxon>
        <taxon>Helotiales</taxon>
        <taxon>Sclerotiniaceae</taxon>
        <taxon>Botrytis</taxon>
    </lineage>
</organism>
<dbReference type="InParanoid" id="G2Y572"/>
<dbReference type="EMBL" id="FQ790287">
    <property type="protein sequence ID" value="CCD47812.1"/>
    <property type="molecule type" value="Genomic_DNA"/>
</dbReference>
<evidence type="ECO:0000256" key="1">
    <source>
        <dbReference type="SAM" id="MobiDB-lite"/>
    </source>
</evidence>
<protein>
    <submittedName>
        <fullName evidence="2">Uncharacterized protein</fullName>
    </submittedName>
</protein>
<dbReference type="Proteomes" id="UP000008177">
    <property type="component" value="Unplaced contigs"/>
</dbReference>
<evidence type="ECO:0000313" key="3">
    <source>
        <dbReference type="Proteomes" id="UP000008177"/>
    </source>
</evidence>
<proteinExistence type="predicted"/>
<dbReference type="AlphaFoldDB" id="G2Y572"/>
<gene>
    <name evidence="2" type="ORF">BofuT4_uP037920.1</name>
</gene>
<name>G2Y572_BOTF4</name>
<evidence type="ECO:0000313" key="2">
    <source>
        <dbReference type="EMBL" id="CCD47812.1"/>
    </source>
</evidence>
<reference evidence="3" key="1">
    <citation type="journal article" date="2011" name="PLoS Genet.">
        <title>Genomic analysis of the necrotrophic fungal pathogens Sclerotinia sclerotiorum and Botrytis cinerea.</title>
        <authorList>
            <person name="Amselem J."/>
            <person name="Cuomo C.A."/>
            <person name="van Kan J.A."/>
            <person name="Viaud M."/>
            <person name="Benito E.P."/>
            <person name="Couloux A."/>
            <person name="Coutinho P.M."/>
            <person name="de Vries R.P."/>
            <person name="Dyer P.S."/>
            <person name="Fillinger S."/>
            <person name="Fournier E."/>
            <person name="Gout L."/>
            <person name="Hahn M."/>
            <person name="Kohn L."/>
            <person name="Lapalu N."/>
            <person name="Plummer K.M."/>
            <person name="Pradier J.M."/>
            <person name="Quevillon E."/>
            <person name="Sharon A."/>
            <person name="Simon A."/>
            <person name="ten Have A."/>
            <person name="Tudzynski B."/>
            <person name="Tudzynski P."/>
            <person name="Wincker P."/>
            <person name="Andrew M."/>
            <person name="Anthouard V."/>
            <person name="Beever R.E."/>
            <person name="Beffa R."/>
            <person name="Benoit I."/>
            <person name="Bouzid O."/>
            <person name="Brault B."/>
            <person name="Chen Z."/>
            <person name="Choquer M."/>
            <person name="Collemare J."/>
            <person name="Cotton P."/>
            <person name="Danchin E.G."/>
            <person name="Da Silva C."/>
            <person name="Gautier A."/>
            <person name="Giraud C."/>
            <person name="Giraud T."/>
            <person name="Gonzalez C."/>
            <person name="Grossetete S."/>
            <person name="Guldener U."/>
            <person name="Henrissat B."/>
            <person name="Howlett B.J."/>
            <person name="Kodira C."/>
            <person name="Kretschmer M."/>
            <person name="Lappartient A."/>
            <person name="Leroch M."/>
            <person name="Levis C."/>
            <person name="Mauceli E."/>
            <person name="Neuveglise C."/>
            <person name="Oeser B."/>
            <person name="Pearson M."/>
            <person name="Poulain J."/>
            <person name="Poussereau N."/>
            <person name="Quesneville H."/>
            <person name="Rascle C."/>
            <person name="Schumacher J."/>
            <person name="Segurens B."/>
            <person name="Sexton A."/>
            <person name="Silva E."/>
            <person name="Sirven C."/>
            <person name="Soanes D.M."/>
            <person name="Talbot N.J."/>
            <person name="Templeton M."/>
            <person name="Yandava C."/>
            <person name="Yarden O."/>
            <person name="Zeng Q."/>
            <person name="Rollins J.A."/>
            <person name="Lebrun M.H."/>
            <person name="Dickman M."/>
        </authorList>
    </citation>
    <scope>NUCLEOTIDE SEQUENCE [LARGE SCALE GENOMIC DNA]</scope>
    <source>
        <strain evidence="3">T4</strain>
    </source>
</reference>